<dbReference type="OrthoDB" id="9792301at2"/>
<dbReference type="InterPro" id="IPR029069">
    <property type="entry name" value="HotDog_dom_sf"/>
</dbReference>
<dbReference type="KEGG" id="blq:L21SP5_02999"/>
<evidence type="ECO:0000313" key="3">
    <source>
        <dbReference type="Proteomes" id="UP000064893"/>
    </source>
</evidence>
<dbReference type="InterPro" id="IPR006683">
    <property type="entry name" value="Thioestr_dom"/>
</dbReference>
<dbReference type="InterPro" id="IPR052061">
    <property type="entry name" value="PTE-AB_protein"/>
</dbReference>
<protein>
    <recommendedName>
        <fullName evidence="1">Thioesterase domain-containing protein</fullName>
    </recommendedName>
</protein>
<dbReference type="EMBL" id="CP013118">
    <property type="protein sequence ID" value="ALO16619.1"/>
    <property type="molecule type" value="Genomic_DNA"/>
</dbReference>
<dbReference type="Pfam" id="PF03061">
    <property type="entry name" value="4HBT"/>
    <property type="match status" value="1"/>
</dbReference>
<evidence type="ECO:0000313" key="2">
    <source>
        <dbReference type="EMBL" id="ALO16619.1"/>
    </source>
</evidence>
<reference evidence="2 3" key="1">
    <citation type="submission" date="2015-11" db="EMBL/GenBank/DDBJ databases">
        <title>Description and complete genome sequence of a novel strain predominating in hypersaline microbial mats and representing a new family of the Bacteriodetes phylum.</title>
        <authorList>
            <person name="Spring S."/>
            <person name="Bunk B."/>
            <person name="Sproer C."/>
            <person name="Klenk H.-P."/>
        </authorList>
    </citation>
    <scope>NUCLEOTIDE SEQUENCE [LARGE SCALE GENOMIC DNA]</scope>
    <source>
        <strain evidence="2 3">L21-Spi-D4</strain>
    </source>
</reference>
<dbReference type="GO" id="GO:0016790">
    <property type="term" value="F:thiolester hydrolase activity"/>
    <property type="evidence" value="ECO:0007669"/>
    <property type="project" value="UniProtKB-ARBA"/>
</dbReference>
<dbReference type="Proteomes" id="UP000064893">
    <property type="component" value="Chromosome"/>
</dbReference>
<keyword evidence="3" id="KW-1185">Reference proteome</keyword>
<evidence type="ECO:0000259" key="1">
    <source>
        <dbReference type="Pfam" id="PF03061"/>
    </source>
</evidence>
<organism evidence="2 3">
    <name type="scientific">Salinivirga cyanobacteriivorans</name>
    <dbReference type="NCBI Taxonomy" id="1307839"/>
    <lineage>
        <taxon>Bacteria</taxon>
        <taxon>Pseudomonadati</taxon>
        <taxon>Bacteroidota</taxon>
        <taxon>Bacteroidia</taxon>
        <taxon>Bacteroidales</taxon>
        <taxon>Salinivirgaceae</taxon>
        <taxon>Salinivirga</taxon>
    </lineage>
</organism>
<dbReference type="SUPFAM" id="SSF54637">
    <property type="entry name" value="Thioesterase/thiol ester dehydrase-isomerase"/>
    <property type="match status" value="1"/>
</dbReference>
<name>A0A0S2I348_9BACT</name>
<proteinExistence type="predicted"/>
<dbReference type="PANTHER" id="PTHR47260">
    <property type="entry name" value="UPF0644 PROTEIN PB2B4.06"/>
    <property type="match status" value="1"/>
</dbReference>
<dbReference type="AlphaFoldDB" id="A0A0S2I348"/>
<dbReference type="RefSeq" id="WP_057953975.1">
    <property type="nucleotide sequence ID" value="NZ_CP013118.1"/>
</dbReference>
<feature type="domain" description="Thioesterase" evidence="1">
    <location>
        <begin position="53"/>
        <end position="129"/>
    </location>
</feature>
<dbReference type="CDD" id="cd03443">
    <property type="entry name" value="PaaI_thioesterase"/>
    <property type="match status" value="1"/>
</dbReference>
<dbReference type="PANTHER" id="PTHR47260:SF1">
    <property type="entry name" value="UPF0644 PROTEIN PB2B4.06"/>
    <property type="match status" value="1"/>
</dbReference>
<gene>
    <name evidence="2" type="ORF">L21SP5_02999</name>
</gene>
<dbReference type="Gene3D" id="3.10.129.10">
    <property type="entry name" value="Hotdog Thioesterase"/>
    <property type="match status" value="1"/>
</dbReference>
<sequence length="159" mass="18233">MIKLNNPYAKLDGYNCFGCAPDNEEGLKLTFYEDGEEIVTEWQPTKQYEGFYQVLHGGIQATLMDEIANWVVVVKTDTSGMTIEMTTQYHKPVMIEEGHPITIRARLTEKNRKKAQIQAQIFNFAGDLCSEGKVVYYLFPPQVAAKKLYYPGRDAFYEK</sequence>
<dbReference type="STRING" id="1307839.L21SP5_02999"/>
<accession>A0A0S2I348</accession>